<dbReference type="InterPro" id="IPR001608">
    <property type="entry name" value="Ala_racemase_N"/>
</dbReference>
<name>A0A839UXH0_9PROT</name>
<dbReference type="HAMAP" id="MF_02087">
    <property type="entry name" value="PLP_homeostasis"/>
    <property type="match status" value="1"/>
</dbReference>
<dbReference type="FunFam" id="3.20.20.10:FF:000018">
    <property type="entry name" value="Pyridoxal phosphate homeostasis protein"/>
    <property type="match status" value="1"/>
</dbReference>
<comment type="similarity">
    <text evidence="2 4">Belongs to the pyridoxal phosphate-binding protein YggS/PROSC family.</text>
</comment>
<dbReference type="CDD" id="cd00635">
    <property type="entry name" value="PLPDE_III_YBL036c_like"/>
    <property type="match status" value="1"/>
</dbReference>
<reference evidence="6 7" key="1">
    <citation type="submission" date="2020-08" db="EMBL/GenBank/DDBJ databases">
        <title>Genomic Encyclopedia of Type Strains, Phase III (KMG-III): the genomes of soil and plant-associated and newly described type strains.</title>
        <authorList>
            <person name="Whitman W."/>
        </authorList>
    </citation>
    <scope>NUCLEOTIDE SEQUENCE [LARGE SCALE GENOMIC DNA]</scope>
    <source>
        <strain evidence="6 7">CECT 8088</strain>
    </source>
</reference>
<dbReference type="Proteomes" id="UP000557688">
    <property type="component" value="Unassembled WGS sequence"/>
</dbReference>
<dbReference type="InterPro" id="IPR029066">
    <property type="entry name" value="PLP-binding_barrel"/>
</dbReference>
<dbReference type="GO" id="GO:0030170">
    <property type="term" value="F:pyridoxal phosphate binding"/>
    <property type="evidence" value="ECO:0007669"/>
    <property type="project" value="UniProtKB-UniRule"/>
</dbReference>
<dbReference type="NCBIfam" id="TIGR00044">
    <property type="entry name" value="YggS family pyridoxal phosphate-dependent enzyme"/>
    <property type="match status" value="1"/>
</dbReference>
<proteinExistence type="inferred from homology"/>
<comment type="cofactor">
    <cofactor evidence="3">
        <name>pyridoxal 5'-phosphate</name>
        <dbReference type="ChEBI" id="CHEBI:597326"/>
    </cofactor>
</comment>
<evidence type="ECO:0000259" key="5">
    <source>
        <dbReference type="Pfam" id="PF01168"/>
    </source>
</evidence>
<dbReference type="EMBL" id="JACHXV010000016">
    <property type="protein sequence ID" value="MBB3175048.1"/>
    <property type="molecule type" value="Genomic_DNA"/>
</dbReference>
<comment type="function">
    <text evidence="2">Pyridoxal 5'-phosphate (PLP)-binding protein, which is involved in PLP homeostasis.</text>
</comment>
<gene>
    <name evidence="6" type="ORF">FHR90_002895</name>
</gene>
<evidence type="ECO:0000313" key="7">
    <source>
        <dbReference type="Proteomes" id="UP000557688"/>
    </source>
</evidence>
<feature type="modified residue" description="N6-(pyridoxal phosphate)lysine" evidence="2 3">
    <location>
        <position position="46"/>
    </location>
</feature>
<evidence type="ECO:0000256" key="1">
    <source>
        <dbReference type="ARBA" id="ARBA00022898"/>
    </source>
</evidence>
<evidence type="ECO:0000256" key="3">
    <source>
        <dbReference type="PIRSR" id="PIRSR004848-1"/>
    </source>
</evidence>
<dbReference type="PANTHER" id="PTHR10146:SF14">
    <property type="entry name" value="PYRIDOXAL PHOSPHATE HOMEOSTASIS PROTEIN"/>
    <property type="match status" value="1"/>
</dbReference>
<dbReference type="InterPro" id="IPR011078">
    <property type="entry name" value="PyrdxlP_homeostasis"/>
</dbReference>
<organism evidence="6 7">
    <name type="scientific">Endobacter medicaginis</name>
    <dbReference type="NCBI Taxonomy" id="1181271"/>
    <lineage>
        <taxon>Bacteria</taxon>
        <taxon>Pseudomonadati</taxon>
        <taxon>Pseudomonadota</taxon>
        <taxon>Alphaproteobacteria</taxon>
        <taxon>Acetobacterales</taxon>
        <taxon>Acetobacteraceae</taxon>
        <taxon>Endobacter</taxon>
    </lineage>
</organism>
<dbReference type="PIRSF" id="PIRSF004848">
    <property type="entry name" value="YBL036c_PLPDEIII"/>
    <property type="match status" value="1"/>
</dbReference>
<dbReference type="AlphaFoldDB" id="A0A839UXH0"/>
<accession>A0A839UXH0</accession>
<dbReference type="RefSeq" id="WP_183275445.1">
    <property type="nucleotide sequence ID" value="NZ_JACHXV010000016.1"/>
</dbReference>
<keyword evidence="7" id="KW-1185">Reference proteome</keyword>
<keyword evidence="1 2" id="KW-0663">Pyridoxal phosphate</keyword>
<evidence type="ECO:0000256" key="4">
    <source>
        <dbReference type="RuleBase" id="RU004514"/>
    </source>
</evidence>
<sequence length="247" mass="25293">MPPSASDPEPSASVQAGLAAIRARIAAAEAACGRPAGSVALVAVSKFHSRAAVEAALRAGQRHFGENRVQEAQAKFPALRAAWPELRLHLIGGLQTNKARAAVAIADVIESLDRPALADAIARAAQAEGRLPALLVQVNIGDEAQKSGVGTDEAPRFIADCQARFGDALRGLMCIPPEGRDPVPYFTALARMARVAGLAELSMGMSGDFEAAIGCGASSVRVGSAIFGHRPAGFAPATLAAKAGADE</sequence>
<dbReference type="Pfam" id="PF01168">
    <property type="entry name" value="Ala_racemase_N"/>
    <property type="match status" value="1"/>
</dbReference>
<feature type="domain" description="Alanine racemase N-terminal" evidence="5">
    <location>
        <begin position="18"/>
        <end position="231"/>
    </location>
</feature>
<dbReference type="Gene3D" id="3.20.20.10">
    <property type="entry name" value="Alanine racemase"/>
    <property type="match status" value="1"/>
</dbReference>
<evidence type="ECO:0000256" key="2">
    <source>
        <dbReference type="HAMAP-Rule" id="MF_02087"/>
    </source>
</evidence>
<comment type="caution">
    <text evidence="6">The sequence shown here is derived from an EMBL/GenBank/DDBJ whole genome shotgun (WGS) entry which is preliminary data.</text>
</comment>
<dbReference type="SUPFAM" id="SSF51419">
    <property type="entry name" value="PLP-binding barrel"/>
    <property type="match status" value="1"/>
</dbReference>
<evidence type="ECO:0000313" key="6">
    <source>
        <dbReference type="EMBL" id="MBB3175048.1"/>
    </source>
</evidence>
<dbReference type="PANTHER" id="PTHR10146">
    <property type="entry name" value="PROLINE SYNTHETASE CO-TRANSCRIBED BACTERIAL HOMOLOG PROTEIN"/>
    <property type="match status" value="1"/>
</dbReference>
<protein>
    <recommendedName>
        <fullName evidence="2">Pyridoxal phosphate homeostasis protein</fullName>
        <shortName evidence="2">PLP homeostasis protein</shortName>
    </recommendedName>
</protein>